<evidence type="ECO:0000256" key="7">
    <source>
        <dbReference type="ARBA" id="ARBA00022989"/>
    </source>
</evidence>
<dbReference type="Proteomes" id="UP000078561">
    <property type="component" value="Unassembled WGS sequence"/>
</dbReference>
<dbReference type="OrthoDB" id="2261187at2759"/>
<proteinExistence type="inferred from homology"/>
<feature type="compositionally biased region" description="Polar residues" evidence="10">
    <location>
        <begin position="645"/>
        <end position="659"/>
    </location>
</feature>
<dbReference type="Pfam" id="PF02935">
    <property type="entry name" value="COX7C"/>
    <property type="match status" value="1"/>
</dbReference>
<feature type="transmembrane region" description="Helical" evidence="11">
    <location>
        <begin position="546"/>
        <end position="575"/>
    </location>
</feature>
<evidence type="ECO:0000256" key="1">
    <source>
        <dbReference type="ARBA" id="ARBA00004434"/>
    </source>
</evidence>
<evidence type="ECO:0000256" key="3">
    <source>
        <dbReference type="ARBA" id="ARBA00010514"/>
    </source>
</evidence>
<evidence type="ECO:0000313" key="13">
    <source>
        <dbReference type="Proteomes" id="UP000078561"/>
    </source>
</evidence>
<gene>
    <name evidence="12" type="primary">ABSGL_08079.1 scaffold 9578</name>
</gene>
<feature type="compositionally biased region" description="Low complexity" evidence="10">
    <location>
        <begin position="674"/>
        <end position="686"/>
    </location>
</feature>
<dbReference type="UniPathway" id="UPA00705"/>
<accession>A0A168PFK6</accession>
<evidence type="ECO:0000256" key="6">
    <source>
        <dbReference type="ARBA" id="ARBA00022946"/>
    </source>
</evidence>
<dbReference type="PANTHER" id="PTHR13313">
    <property type="entry name" value="CYTOCHROME C OXIDASE SUBUNIT VIIC"/>
    <property type="match status" value="1"/>
</dbReference>
<organism evidence="12">
    <name type="scientific">Absidia glauca</name>
    <name type="common">Pin mould</name>
    <dbReference type="NCBI Taxonomy" id="4829"/>
    <lineage>
        <taxon>Eukaryota</taxon>
        <taxon>Fungi</taxon>
        <taxon>Fungi incertae sedis</taxon>
        <taxon>Mucoromycota</taxon>
        <taxon>Mucoromycotina</taxon>
        <taxon>Mucoromycetes</taxon>
        <taxon>Mucorales</taxon>
        <taxon>Cunninghamellaceae</taxon>
        <taxon>Absidia</taxon>
    </lineage>
</organism>
<evidence type="ECO:0000313" key="12">
    <source>
        <dbReference type="EMBL" id="SAM02300.1"/>
    </source>
</evidence>
<feature type="region of interest" description="Disordered" evidence="10">
    <location>
        <begin position="582"/>
        <end position="616"/>
    </location>
</feature>
<comment type="pathway">
    <text evidence="2">Energy metabolism; oxidative phosphorylation.</text>
</comment>
<dbReference type="EMBL" id="LT553800">
    <property type="protein sequence ID" value="SAM02300.1"/>
    <property type="molecule type" value="Genomic_DNA"/>
</dbReference>
<feature type="region of interest" description="Disordered" evidence="10">
    <location>
        <begin position="645"/>
        <end position="739"/>
    </location>
</feature>
<dbReference type="Gene3D" id="4.10.49.10">
    <property type="entry name" value="Cytochrome c oxidase subunit VIIc"/>
    <property type="match status" value="1"/>
</dbReference>
<comment type="similarity">
    <text evidence="3">Belongs to the cytochrome c oxidase VIIc family.</text>
</comment>
<sequence length="739" mass="80654">MYSNIIARSAIRSRLSSRQVMRSDLYHFENNNGQNIPFNTKNRTGLAVKMTLYLGLGFAAPFLATRLATESSPPASPTAPTASMYSKVITTDAADTSSTNRLTFLGLPRKNHCAINYNNILFILQGESAGSPSSPTSLSITFANSIASVSSTQMPSIQWIPRRDDNNTHQSQSPSSASICAVTSYGQAIIFHPTLRTNDTIDLNSLNWTLTTSSRQTTHRRASPTLPSDLITVAATMMNDDRLLILGRNSTALSTWILDASDGRLEWDWTKLSAASPNAMHEPRLMLDGVTNGFVSASLTTTSSYALYFGVNQQSPTQMYYNVSVHCFDTSALSWTGSLLNFTSPTNHIQPVMISKQNTNSSNTNDTLLIVPDWIDTPIITTPTSDRNVTNVVAAHKQQTEQQYRYSKRQQLQQGNDGYWILTLETPTDSSSLPSARLLWHALNSPSSGFISTNGGSATLMDDTVVFYGGERDIRGRASLTSMGRIHNSIDHAANYSDSDIRFWNTTSNTFLPTPAWLTPYLLSPSPTPSSPAPTSSPSSSPNNAYGYRTVIIILAAFLGLFGTGFIILVGILLWRRQKRRTTSSIDTTPAQDHDPPLEGSMRPPSLPNTTITDPNTSAATWAAHLHRSFSLMLHQLQTSISSTLSPPLQQRAPNTTPSGLVISAPLANHDDGATQAEATQAEKQQGTSEAVQHPRQENPIQHPSPPPPPSGSHIDPSSTRNSWREEGSVKASRFVEHF</sequence>
<feature type="compositionally biased region" description="Basic and acidic residues" evidence="10">
    <location>
        <begin position="723"/>
        <end position="739"/>
    </location>
</feature>
<dbReference type="GO" id="GO:0006123">
    <property type="term" value="P:mitochondrial electron transport, cytochrome c to oxygen"/>
    <property type="evidence" value="ECO:0007669"/>
    <property type="project" value="InterPro"/>
</dbReference>
<name>A0A168PFK6_ABSGL</name>
<keyword evidence="5" id="KW-0999">Mitochondrion inner membrane</keyword>
<keyword evidence="9 11" id="KW-0472">Membrane</keyword>
<keyword evidence="6" id="KW-0809">Transit peptide</keyword>
<dbReference type="OMA" id="WENTAVY"/>
<keyword evidence="13" id="KW-1185">Reference proteome</keyword>
<comment type="subcellular location">
    <subcellularLocation>
        <location evidence="1">Mitochondrion inner membrane</location>
        <topology evidence="1">Single-pass membrane protein</topology>
    </subcellularLocation>
</comment>
<protein>
    <submittedName>
        <fullName evidence="12">Uncharacterized protein</fullName>
    </submittedName>
</protein>
<dbReference type="SUPFAM" id="SSF81427">
    <property type="entry name" value="Mitochondrial cytochrome c oxidase subunit VIIc (aka VIIIa)"/>
    <property type="match status" value="1"/>
</dbReference>
<evidence type="ECO:0000256" key="4">
    <source>
        <dbReference type="ARBA" id="ARBA00022692"/>
    </source>
</evidence>
<evidence type="ECO:0000256" key="10">
    <source>
        <dbReference type="SAM" id="MobiDB-lite"/>
    </source>
</evidence>
<dbReference type="AlphaFoldDB" id="A0A168PFK6"/>
<evidence type="ECO:0000256" key="8">
    <source>
        <dbReference type="ARBA" id="ARBA00023128"/>
    </source>
</evidence>
<dbReference type="InterPro" id="IPR036636">
    <property type="entry name" value="COX7C/Cox8_sf"/>
</dbReference>
<evidence type="ECO:0000256" key="9">
    <source>
        <dbReference type="ARBA" id="ARBA00023136"/>
    </source>
</evidence>
<keyword evidence="7 11" id="KW-1133">Transmembrane helix</keyword>
<dbReference type="PANTHER" id="PTHR13313:SF0">
    <property type="entry name" value="CYTOCHROME C OXIDASE SUBUNIT 7C, MITOCHONDRIAL"/>
    <property type="match status" value="1"/>
</dbReference>
<dbReference type="GO" id="GO:0045277">
    <property type="term" value="C:respiratory chain complex IV"/>
    <property type="evidence" value="ECO:0007669"/>
    <property type="project" value="InterPro"/>
</dbReference>
<reference evidence="12" key="1">
    <citation type="submission" date="2016-04" db="EMBL/GenBank/DDBJ databases">
        <authorList>
            <person name="Evans L.H."/>
            <person name="Alamgir A."/>
            <person name="Owens N."/>
            <person name="Weber N.D."/>
            <person name="Virtaneva K."/>
            <person name="Barbian K."/>
            <person name="Babar A."/>
            <person name="Rosenke K."/>
        </authorList>
    </citation>
    <scope>NUCLEOTIDE SEQUENCE [LARGE SCALE GENOMIC DNA]</scope>
    <source>
        <strain evidence="12">CBS 101.48</strain>
    </source>
</reference>
<dbReference type="InterPro" id="IPR004202">
    <property type="entry name" value="COX7C/Cox8"/>
</dbReference>
<keyword evidence="4 11" id="KW-0812">Transmembrane</keyword>
<dbReference type="STRING" id="4829.A0A168PFK6"/>
<dbReference type="GO" id="GO:0005743">
    <property type="term" value="C:mitochondrial inner membrane"/>
    <property type="evidence" value="ECO:0007669"/>
    <property type="project" value="UniProtKB-SubCell"/>
</dbReference>
<dbReference type="InParanoid" id="A0A168PFK6"/>
<keyword evidence="8" id="KW-0496">Mitochondrion</keyword>
<evidence type="ECO:0000256" key="5">
    <source>
        <dbReference type="ARBA" id="ARBA00022792"/>
    </source>
</evidence>
<evidence type="ECO:0000256" key="11">
    <source>
        <dbReference type="SAM" id="Phobius"/>
    </source>
</evidence>
<evidence type="ECO:0000256" key="2">
    <source>
        <dbReference type="ARBA" id="ARBA00004673"/>
    </source>
</evidence>